<keyword evidence="3" id="KW-1185">Reference proteome</keyword>
<dbReference type="InterPro" id="IPR032675">
    <property type="entry name" value="LRR_dom_sf"/>
</dbReference>
<gene>
    <name evidence="2" type="ORF">ACHAWO_001911</name>
</gene>
<evidence type="ECO:0000313" key="2">
    <source>
        <dbReference type="EMBL" id="KAL3781635.1"/>
    </source>
</evidence>
<comment type="caution">
    <text evidence="2">The sequence shown here is derived from an EMBL/GenBank/DDBJ whole genome shotgun (WGS) entry which is preliminary data.</text>
</comment>
<evidence type="ECO:0000256" key="1">
    <source>
        <dbReference type="ARBA" id="ARBA00022737"/>
    </source>
</evidence>
<evidence type="ECO:0008006" key="4">
    <source>
        <dbReference type="Google" id="ProtNLM"/>
    </source>
</evidence>
<name>A0ABD3P595_9STRA</name>
<evidence type="ECO:0000313" key="3">
    <source>
        <dbReference type="Proteomes" id="UP001530400"/>
    </source>
</evidence>
<sequence>MVFVAKKPHLYIPELEQPTTDLVNVGLFFGTSISAEQAPSWIALAKAIRQTSRSVRCMWLRFADGDESVHTTLRSFGEELVGCASVQSLILENKIGTAELLSLKDWLTNNTSLRGIKFLKTSLDLPSFVHLHDFFAGNDSLKVLDVFGNKGVGDEAIREILAAILEGGSRLETLNVGENNFGEDVEGEARVSESGVEAILSYVRRTPSIAHLKIRLRGMTNTRVIELANILQSPNCNISRLELCGTFGDDGVEFLAEALKTNRTVKTITIGMSVGLSDRGGRQILRACRDIDGTGSWNSVIGSNHTLRNVFISEKHAPRMSAGVLNQLQNLTTEDPHRTLQNKAWNFIERDMDCLPNLGLQMNHMPHLLEFVQSKGGQDSLFGVLRSGYFPDLFTSPTPEKIRLKKEMQKIALENETLRISLERELHRKQSLLLLEDGKKKKAASSPRKPATRDQDLEEVKFWYEERGLRQCCLQPFIKAFEVGHQMFELLKEIYRF</sequence>
<proteinExistence type="predicted"/>
<keyword evidence="1" id="KW-0677">Repeat</keyword>
<dbReference type="Proteomes" id="UP001530400">
    <property type="component" value="Unassembled WGS sequence"/>
</dbReference>
<reference evidence="2 3" key="1">
    <citation type="submission" date="2024-10" db="EMBL/GenBank/DDBJ databases">
        <title>Updated reference genomes for cyclostephanoid diatoms.</title>
        <authorList>
            <person name="Roberts W.R."/>
            <person name="Alverson A.J."/>
        </authorList>
    </citation>
    <scope>NUCLEOTIDE SEQUENCE [LARGE SCALE GENOMIC DNA]</scope>
    <source>
        <strain evidence="2 3">AJA010-31</strain>
    </source>
</reference>
<dbReference type="AlphaFoldDB" id="A0ABD3P595"/>
<dbReference type="InterPro" id="IPR052201">
    <property type="entry name" value="LRR-containing_regulator"/>
</dbReference>
<protein>
    <recommendedName>
        <fullName evidence="4">RNI-like protein</fullName>
    </recommendedName>
</protein>
<organism evidence="2 3">
    <name type="scientific">Cyclotella atomus</name>
    <dbReference type="NCBI Taxonomy" id="382360"/>
    <lineage>
        <taxon>Eukaryota</taxon>
        <taxon>Sar</taxon>
        <taxon>Stramenopiles</taxon>
        <taxon>Ochrophyta</taxon>
        <taxon>Bacillariophyta</taxon>
        <taxon>Coscinodiscophyceae</taxon>
        <taxon>Thalassiosirophycidae</taxon>
        <taxon>Stephanodiscales</taxon>
        <taxon>Stephanodiscaceae</taxon>
        <taxon>Cyclotella</taxon>
    </lineage>
</organism>
<dbReference type="PANTHER" id="PTHR24111">
    <property type="entry name" value="LEUCINE-RICH REPEAT-CONTAINING PROTEIN 34"/>
    <property type="match status" value="1"/>
</dbReference>
<dbReference type="Gene3D" id="3.80.10.10">
    <property type="entry name" value="Ribonuclease Inhibitor"/>
    <property type="match status" value="2"/>
</dbReference>
<accession>A0ABD3P595</accession>
<dbReference type="SUPFAM" id="SSF52047">
    <property type="entry name" value="RNI-like"/>
    <property type="match status" value="1"/>
</dbReference>
<dbReference type="EMBL" id="JALLPJ020000836">
    <property type="protein sequence ID" value="KAL3781635.1"/>
    <property type="molecule type" value="Genomic_DNA"/>
</dbReference>
<dbReference type="PANTHER" id="PTHR24111:SF0">
    <property type="entry name" value="LEUCINE-RICH REPEAT-CONTAINING PROTEIN"/>
    <property type="match status" value="1"/>
</dbReference>